<keyword evidence="2" id="KW-0812">Transmembrane</keyword>
<protein>
    <submittedName>
        <fullName evidence="3">Uncharacterized protein</fullName>
    </submittedName>
</protein>
<gene>
    <name evidence="3" type="ORF">ARALYDRAFT_485459</name>
</gene>
<evidence type="ECO:0000313" key="3">
    <source>
        <dbReference type="EMBL" id="EFH52326.1"/>
    </source>
</evidence>
<name>D7LTM6_ARALL</name>
<dbReference type="STRING" id="81972.D7LTM6"/>
<feature type="region of interest" description="Disordered" evidence="1">
    <location>
        <begin position="43"/>
        <end position="134"/>
    </location>
</feature>
<proteinExistence type="predicted"/>
<evidence type="ECO:0000256" key="1">
    <source>
        <dbReference type="SAM" id="MobiDB-lite"/>
    </source>
</evidence>
<feature type="transmembrane region" description="Helical" evidence="2">
    <location>
        <begin position="21"/>
        <end position="38"/>
    </location>
</feature>
<keyword evidence="4" id="KW-1185">Reference proteome</keyword>
<reference evidence="4" key="1">
    <citation type="journal article" date="2011" name="Nat. Genet.">
        <title>The Arabidopsis lyrata genome sequence and the basis of rapid genome size change.</title>
        <authorList>
            <person name="Hu T.T."/>
            <person name="Pattyn P."/>
            <person name="Bakker E.G."/>
            <person name="Cao J."/>
            <person name="Cheng J.-F."/>
            <person name="Clark R.M."/>
            <person name="Fahlgren N."/>
            <person name="Fawcett J.A."/>
            <person name="Grimwood J."/>
            <person name="Gundlach H."/>
            <person name="Haberer G."/>
            <person name="Hollister J.D."/>
            <person name="Ossowski S."/>
            <person name="Ottilar R.P."/>
            <person name="Salamov A.A."/>
            <person name="Schneeberger K."/>
            <person name="Spannagl M."/>
            <person name="Wang X."/>
            <person name="Yang L."/>
            <person name="Nasrallah M.E."/>
            <person name="Bergelson J."/>
            <person name="Carrington J.C."/>
            <person name="Gaut B.S."/>
            <person name="Schmutz J."/>
            <person name="Mayer K.F.X."/>
            <person name="Van de Peer Y."/>
            <person name="Grigoriev I.V."/>
            <person name="Nordborg M."/>
            <person name="Weigel D."/>
            <person name="Guo Y.-L."/>
        </authorList>
    </citation>
    <scope>NUCLEOTIDE SEQUENCE [LARGE SCALE GENOMIC DNA]</scope>
    <source>
        <strain evidence="4">cv. MN47</strain>
    </source>
</reference>
<accession>D7LTM6</accession>
<dbReference type="Gramene" id="fgenesh2_kg.5__1451__AT3G51075.1">
    <property type="protein sequence ID" value="fgenesh2_kg.5__1451__AT3G51075.1"/>
    <property type="gene ID" value="fgenesh2_kg.5__1451__AT3G51075.1"/>
</dbReference>
<dbReference type="HOGENOM" id="CLU_1899065_0_0_1"/>
<keyword evidence="2" id="KW-1133">Transmembrane helix</keyword>
<dbReference type="AlphaFoldDB" id="D7LTM6"/>
<sequence length="134" mass="15320">MAFGRGRGNKRTSTSSYASTITMVIFVALCVFGVWMLSSNSVIPPQITQGSTRTAVAETERSDVSVSSNGNDEPEPTKQDLKMSNGSQRKRRVKQRAQRLKNKRPNNTMTSFPRKKRKITARRKRRCKRMRRVR</sequence>
<feature type="compositionally biased region" description="Basic residues" evidence="1">
    <location>
        <begin position="88"/>
        <end position="104"/>
    </location>
</feature>
<evidence type="ECO:0000256" key="2">
    <source>
        <dbReference type="SAM" id="Phobius"/>
    </source>
</evidence>
<organism evidence="4">
    <name type="scientific">Arabidopsis lyrata subsp. lyrata</name>
    <name type="common">Lyre-leaved rock-cress</name>
    <dbReference type="NCBI Taxonomy" id="81972"/>
    <lineage>
        <taxon>Eukaryota</taxon>
        <taxon>Viridiplantae</taxon>
        <taxon>Streptophyta</taxon>
        <taxon>Embryophyta</taxon>
        <taxon>Tracheophyta</taxon>
        <taxon>Spermatophyta</taxon>
        <taxon>Magnoliopsida</taxon>
        <taxon>eudicotyledons</taxon>
        <taxon>Gunneridae</taxon>
        <taxon>Pentapetalae</taxon>
        <taxon>rosids</taxon>
        <taxon>malvids</taxon>
        <taxon>Brassicales</taxon>
        <taxon>Brassicaceae</taxon>
        <taxon>Camelineae</taxon>
        <taxon>Arabidopsis</taxon>
    </lineage>
</organism>
<evidence type="ECO:0000313" key="4">
    <source>
        <dbReference type="Proteomes" id="UP000008694"/>
    </source>
</evidence>
<feature type="compositionally biased region" description="Basic residues" evidence="1">
    <location>
        <begin position="113"/>
        <end position="134"/>
    </location>
</feature>
<keyword evidence="2" id="KW-0472">Membrane</keyword>
<dbReference type="EMBL" id="GL348717">
    <property type="protein sequence ID" value="EFH52326.1"/>
    <property type="molecule type" value="Genomic_DNA"/>
</dbReference>
<dbReference type="Proteomes" id="UP000008694">
    <property type="component" value="Unassembled WGS sequence"/>
</dbReference>
<feature type="compositionally biased region" description="Polar residues" evidence="1">
    <location>
        <begin position="43"/>
        <end position="54"/>
    </location>
</feature>